<keyword evidence="5 8" id="KW-0812">Transmembrane</keyword>
<keyword evidence="4 8" id="KW-1003">Cell membrane</keyword>
<evidence type="ECO:0000256" key="3">
    <source>
        <dbReference type="ARBA" id="ARBA00022448"/>
    </source>
</evidence>
<dbReference type="Proteomes" id="UP000077667">
    <property type="component" value="Chromosome"/>
</dbReference>
<dbReference type="STRING" id="1176587.A8C56_15035"/>
<feature type="transmembrane region" description="Helical" evidence="8">
    <location>
        <begin position="128"/>
        <end position="147"/>
    </location>
</feature>
<name>A0A1A9I9D6_9BACT</name>
<keyword evidence="7 8" id="KW-0472">Membrane</keyword>
<evidence type="ECO:0000256" key="7">
    <source>
        <dbReference type="ARBA" id="ARBA00023136"/>
    </source>
</evidence>
<dbReference type="OrthoDB" id="668749at2"/>
<proteinExistence type="inferred from homology"/>
<reference evidence="9 10" key="1">
    <citation type="submission" date="2016-05" db="EMBL/GenBank/DDBJ databases">
        <title>Niabella ginsenosidivorans BS26 whole genome sequencing.</title>
        <authorList>
            <person name="Im W.T."/>
            <person name="Siddiqi M.Z."/>
        </authorList>
    </citation>
    <scope>NUCLEOTIDE SEQUENCE [LARGE SCALE GENOMIC DNA]</scope>
    <source>
        <strain evidence="9 10">BS26</strain>
    </source>
</reference>
<evidence type="ECO:0000256" key="6">
    <source>
        <dbReference type="ARBA" id="ARBA00022989"/>
    </source>
</evidence>
<comment type="subcellular location">
    <subcellularLocation>
        <location evidence="1 8">Cell membrane</location>
        <topology evidence="1 8">Multi-pass membrane protein</topology>
    </subcellularLocation>
</comment>
<dbReference type="InterPro" id="IPR002781">
    <property type="entry name" value="TM_pro_TauE-like"/>
</dbReference>
<feature type="transmembrane region" description="Helical" evidence="8">
    <location>
        <begin position="34"/>
        <end position="60"/>
    </location>
</feature>
<dbReference type="AlphaFoldDB" id="A0A1A9I9D6"/>
<feature type="transmembrane region" description="Helical" evidence="8">
    <location>
        <begin position="98"/>
        <end position="116"/>
    </location>
</feature>
<keyword evidence="3" id="KW-0813">Transport</keyword>
<dbReference type="PANTHER" id="PTHR30269">
    <property type="entry name" value="TRANSMEMBRANE PROTEIN YFCA"/>
    <property type="match status" value="1"/>
</dbReference>
<sequence length="245" mass="27367">MKEHPVLIIIVVSFVATLVRSTFGFGESMVAVPLFLWILPAKIAVPLSALLSVTVALVILVQDHRKIHFHSAKWLVIYAALGIPIGLLLLVYGSEPLIVSGLGIFLIGYSVYSLRYKNKFHLQKDNKLLLFLCGFFSGIFGGAYSINGPALVIYGNLRRWPAKTFRATLQAYFLPASFLGLAGFWWKGLLDLHLFIYFGYAFAGAFPAIFLGRYFNGRLKDQSFFDYVYAGLILIGALLIYRGIR</sequence>
<evidence type="ECO:0000256" key="2">
    <source>
        <dbReference type="ARBA" id="ARBA00009142"/>
    </source>
</evidence>
<comment type="similarity">
    <text evidence="2 8">Belongs to the 4-toluene sulfonate uptake permease (TSUP) (TC 2.A.102) family.</text>
</comment>
<evidence type="ECO:0000313" key="9">
    <source>
        <dbReference type="EMBL" id="ANH83965.1"/>
    </source>
</evidence>
<dbReference type="Pfam" id="PF01925">
    <property type="entry name" value="TauE"/>
    <property type="match status" value="1"/>
</dbReference>
<protein>
    <recommendedName>
        <fullName evidence="8">Probable membrane transporter protein</fullName>
    </recommendedName>
</protein>
<evidence type="ECO:0000256" key="4">
    <source>
        <dbReference type="ARBA" id="ARBA00022475"/>
    </source>
</evidence>
<feature type="transmembrane region" description="Helical" evidence="8">
    <location>
        <begin position="194"/>
        <end position="215"/>
    </location>
</feature>
<dbReference type="GO" id="GO:0005886">
    <property type="term" value="C:plasma membrane"/>
    <property type="evidence" value="ECO:0007669"/>
    <property type="project" value="UniProtKB-SubCell"/>
</dbReference>
<evidence type="ECO:0000256" key="8">
    <source>
        <dbReference type="RuleBase" id="RU363041"/>
    </source>
</evidence>
<dbReference type="InterPro" id="IPR052017">
    <property type="entry name" value="TSUP"/>
</dbReference>
<keyword evidence="10" id="KW-1185">Reference proteome</keyword>
<feature type="transmembrane region" description="Helical" evidence="8">
    <location>
        <begin position="167"/>
        <end position="187"/>
    </location>
</feature>
<feature type="transmembrane region" description="Helical" evidence="8">
    <location>
        <begin position="72"/>
        <end position="92"/>
    </location>
</feature>
<dbReference type="EMBL" id="CP015772">
    <property type="protein sequence ID" value="ANH83965.1"/>
    <property type="molecule type" value="Genomic_DNA"/>
</dbReference>
<evidence type="ECO:0000256" key="1">
    <source>
        <dbReference type="ARBA" id="ARBA00004651"/>
    </source>
</evidence>
<organism evidence="9 10">
    <name type="scientific">Niabella ginsenosidivorans</name>
    <dbReference type="NCBI Taxonomy" id="1176587"/>
    <lineage>
        <taxon>Bacteria</taxon>
        <taxon>Pseudomonadati</taxon>
        <taxon>Bacteroidota</taxon>
        <taxon>Chitinophagia</taxon>
        <taxon>Chitinophagales</taxon>
        <taxon>Chitinophagaceae</taxon>
        <taxon>Niabella</taxon>
    </lineage>
</organism>
<keyword evidence="6 8" id="KW-1133">Transmembrane helix</keyword>
<accession>A0A1A9I9D6</accession>
<evidence type="ECO:0000256" key="5">
    <source>
        <dbReference type="ARBA" id="ARBA00022692"/>
    </source>
</evidence>
<dbReference type="KEGG" id="nia:A8C56_15035"/>
<evidence type="ECO:0000313" key="10">
    <source>
        <dbReference type="Proteomes" id="UP000077667"/>
    </source>
</evidence>
<dbReference type="PANTHER" id="PTHR30269:SF37">
    <property type="entry name" value="MEMBRANE TRANSPORTER PROTEIN"/>
    <property type="match status" value="1"/>
</dbReference>
<feature type="transmembrane region" description="Helical" evidence="8">
    <location>
        <begin position="227"/>
        <end position="244"/>
    </location>
</feature>
<gene>
    <name evidence="9" type="ORF">A8C56_15035</name>
</gene>